<keyword evidence="1" id="KW-0808">Transferase</keyword>
<dbReference type="EMBL" id="UINC01047329">
    <property type="protein sequence ID" value="SVB56472.1"/>
    <property type="molecule type" value="Genomic_DNA"/>
</dbReference>
<dbReference type="PANTHER" id="PTHR43095">
    <property type="entry name" value="SUGAR KINASE"/>
    <property type="match status" value="1"/>
</dbReference>
<dbReference type="PANTHER" id="PTHR43095:SF5">
    <property type="entry name" value="XYLULOSE KINASE"/>
    <property type="match status" value="1"/>
</dbReference>
<gene>
    <name evidence="4" type="ORF">METZ01_LOCUS209326</name>
</gene>
<dbReference type="Pfam" id="PF00370">
    <property type="entry name" value="FGGY_N"/>
    <property type="match status" value="1"/>
</dbReference>
<evidence type="ECO:0000256" key="2">
    <source>
        <dbReference type="ARBA" id="ARBA00022777"/>
    </source>
</evidence>
<accession>A0A382F1G2</accession>
<evidence type="ECO:0000313" key="4">
    <source>
        <dbReference type="EMBL" id="SVB56472.1"/>
    </source>
</evidence>
<keyword evidence="2" id="KW-0418">Kinase</keyword>
<dbReference type="SUPFAM" id="SSF53067">
    <property type="entry name" value="Actin-like ATPase domain"/>
    <property type="match status" value="2"/>
</dbReference>
<organism evidence="4">
    <name type="scientific">marine metagenome</name>
    <dbReference type="NCBI Taxonomy" id="408172"/>
    <lineage>
        <taxon>unclassified sequences</taxon>
        <taxon>metagenomes</taxon>
        <taxon>ecological metagenomes</taxon>
    </lineage>
</organism>
<dbReference type="GO" id="GO:0016301">
    <property type="term" value="F:kinase activity"/>
    <property type="evidence" value="ECO:0007669"/>
    <property type="project" value="UniProtKB-KW"/>
</dbReference>
<dbReference type="InterPro" id="IPR050406">
    <property type="entry name" value="FGGY_Carb_Kinase"/>
</dbReference>
<feature type="non-terminal residue" evidence="4">
    <location>
        <position position="349"/>
    </location>
</feature>
<reference evidence="4" key="1">
    <citation type="submission" date="2018-05" db="EMBL/GenBank/DDBJ databases">
        <authorList>
            <person name="Lanie J.A."/>
            <person name="Ng W.-L."/>
            <person name="Kazmierczak K.M."/>
            <person name="Andrzejewski T.M."/>
            <person name="Davidsen T.M."/>
            <person name="Wayne K.J."/>
            <person name="Tettelin H."/>
            <person name="Glass J.I."/>
            <person name="Rusch D."/>
            <person name="Podicherti R."/>
            <person name="Tsui H.-C.T."/>
            <person name="Winkler M.E."/>
        </authorList>
    </citation>
    <scope>NUCLEOTIDE SEQUENCE</scope>
</reference>
<proteinExistence type="predicted"/>
<name>A0A382F1G2_9ZZZZ</name>
<protein>
    <recommendedName>
        <fullName evidence="3">Carbohydrate kinase FGGY N-terminal domain-containing protein</fullName>
    </recommendedName>
</protein>
<sequence length="349" mass="36937">MHNRLVAGVDCSTQSTKVMVVDVDKGGIKASGRVEHDVFRSGPASETDPENWWSALAGALSQTGCSERIEAISIAAQQLGIVTLDKAHRPLRRAILWDDTRSANMAEQLTEALGGPVNVTELIGTQPLAGFSVCSWAWLRSAEPNIAEKTAFIRLPHDYLTERLTGNGITDRSDASGTGWWSSRKNKYVQEVLDHPLVGLKPSMLPQVLQPNEIAGKLNNDAADWTGLRVGIPVACGTGDNAAAALGLAVKPGTPVISLGTSGTAYTLSLKAPADVSGQVFAHASASGEHLPLTCTLNATLAVDNIAGMLSLDRVAVADQTRVVVMPYLSGERLPYYPNARGSVVGIDH</sequence>
<dbReference type="InterPro" id="IPR043129">
    <property type="entry name" value="ATPase_NBD"/>
</dbReference>
<dbReference type="GO" id="GO:0005975">
    <property type="term" value="P:carbohydrate metabolic process"/>
    <property type="evidence" value="ECO:0007669"/>
    <property type="project" value="InterPro"/>
</dbReference>
<feature type="domain" description="Carbohydrate kinase FGGY N-terminal" evidence="3">
    <location>
        <begin position="6"/>
        <end position="247"/>
    </location>
</feature>
<evidence type="ECO:0000256" key="1">
    <source>
        <dbReference type="ARBA" id="ARBA00022679"/>
    </source>
</evidence>
<dbReference type="Gene3D" id="3.30.420.40">
    <property type="match status" value="2"/>
</dbReference>
<evidence type="ECO:0000259" key="3">
    <source>
        <dbReference type="Pfam" id="PF00370"/>
    </source>
</evidence>
<dbReference type="AlphaFoldDB" id="A0A382F1G2"/>
<dbReference type="InterPro" id="IPR018484">
    <property type="entry name" value="FGGY_N"/>
</dbReference>